<evidence type="ECO:0000313" key="2">
    <source>
        <dbReference type="EMBL" id="CAL4141220.1"/>
    </source>
</evidence>
<dbReference type="EMBL" id="CAXKWB010032454">
    <property type="protein sequence ID" value="CAL4141220.1"/>
    <property type="molecule type" value="Genomic_DNA"/>
</dbReference>
<dbReference type="Proteomes" id="UP001497623">
    <property type="component" value="Unassembled WGS sequence"/>
</dbReference>
<feature type="chain" id="PRO_5043718839" evidence="1">
    <location>
        <begin position="31"/>
        <end position="127"/>
    </location>
</feature>
<evidence type="ECO:0000313" key="3">
    <source>
        <dbReference type="Proteomes" id="UP001497623"/>
    </source>
</evidence>
<proteinExistence type="predicted"/>
<dbReference type="AlphaFoldDB" id="A0AAV2RUS6"/>
<gene>
    <name evidence="2" type="ORF">MNOR_LOCUS28823</name>
</gene>
<reference evidence="2 3" key="1">
    <citation type="submission" date="2024-05" db="EMBL/GenBank/DDBJ databases">
        <authorList>
            <person name="Wallberg A."/>
        </authorList>
    </citation>
    <scope>NUCLEOTIDE SEQUENCE [LARGE SCALE GENOMIC DNA]</scope>
</reference>
<feature type="non-terminal residue" evidence="2">
    <location>
        <position position="127"/>
    </location>
</feature>
<evidence type="ECO:0000256" key="1">
    <source>
        <dbReference type="SAM" id="SignalP"/>
    </source>
</evidence>
<organism evidence="2 3">
    <name type="scientific">Meganyctiphanes norvegica</name>
    <name type="common">Northern krill</name>
    <name type="synonym">Thysanopoda norvegica</name>
    <dbReference type="NCBI Taxonomy" id="48144"/>
    <lineage>
        <taxon>Eukaryota</taxon>
        <taxon>Metazoa</taxon>
        <taxon>Ecdysozoa</taxon>
        <taxon>Arthropoda</taxon>
        <taxon>Crustacea</taxon>
        <taxon>Multicrustacea</taxon>
        <taxon>Malacostraca</taxon>
        <taxon>Eumalacostraca</taxon>
        <taxon>Eucarida</taxon>
        <taxon>Euphausiacea</taxon>
        <taxon>Euphausiidae</taxon>
        <taxon>Meganyctiphanes</taxon>
    </lineage>
</organism>
<protein>
    <submittedName>
        <fullName evidence="2">Uncharacterized protein</fullName>
    </submittedName>
</protein>
<feature type="signal peptide" evidence="1">
    <location>
        <begin position="1"/>
        <end position="30"/>
    </location>
</feature>
<keyword evidence="1" id="KW-0732">Signal</keyword>
<accession>A0AAV2RUS6</accession>
<name>A0AAV2RUS6_MEGNR</name>
<keyword evidence="3" id="KW-1185">Reference proteome</keyword>
<sequence>MEPMHQWAPRCLLWLLVGEVLVLGYSTALAKDNNTQLYSGFQYDHLQQIGAESPKRLTITRFSGLLKSGSPISVRVTSNDAVTGIDELSLAVIKHGSDSTEQGFVDTDSLDDIEENKEIIFSFPYDE</sequence>
<comment type="caution">
    <text evidence="2">The sequence shown here is derived from an EMBL/GenBank/DDBJ whole genome shotgun (WGS) entry which is preliminary data.</text>
</comment>